<evidence type="ECO:0000256" key="13">
    <source>
        <dbReference type="RuleBase" id="RU004070"/>
    </source>
</evidence>
<name>A0A8P4K3X8_DICLA</name>
<keyword evidence="10 13" id="KW-0238">DNA-binding</keyword>
<dbReference type="PRINTS" id="PR01657">
    <property type="entry name" value="MCMFAMILY"/>
</dbReference>
<dbReference type="InterPro" id="IPR008046">
    <property type="entry name" value="Mcm3"/>
</dbReference>
<keyword evidence="11 14" id="KW-0539">Nucleus</keyword>
<dbReference type="SMART" id="SM00350">
    <property type="entry name" value="MCM"/>
    <property type="match status" value="1"/>
</dbReference>
<dbReference type="PRINTS" id="PR01659">
    <property type="entry name" value="MCMPROTEIN3"/>
</dbReference>
<dbReference type="Gene3D" id="2.20.28.10">
    <property type="match status" value="1"/>
</dbReference>
<dbReference type="SUPFAM" id="SSF52540">
    <property type="entry name" value="P-loop containing nucleoside triphosphate hydrolases"/>
    <property type="match status" value="1"/>
</dbReference>
<dbReference type="CTD" id="4172"/>
<evidence type="ECO:0000256" key="2">
    <source>
        <dbReference type="ARBA" id="ARBA00004286"/>
    </source>
</evidence>
<dbReference type="Gene3D" id="3.30.1640.10">
    <property type="entry name" value="mini-chromosome maintenance (MCM) complex, chain A, domain 1"/>
    <property type="match status" value="1"/>
</dbReference>
<dbReference type="RefSeq" id="XP_051265307.1">
    <property type="nucleotide sequence ID" value="XM_051409347.1"/>
</dbReference>
<dbReference type="Pfam" id="PF00493">
    <property type="entry name" value="MCM"/>
    <property type="match status" value="1"/>
</dbReference>
<dbReference type="CDD" id="cd17754">
    <property type="entry name" value="MCM3"/>
    <property type="match status" value="1"/>
</dbReference>
<dbReference type="GeneTree" id="ENSGT01150000286966"/>
<evidence type="ECO:0000256" key="14">
    <source>
        <dbReference type="RuleBase" id="RU368061"/>
    </source>
</evidence>
<keyword evidence="8 14" id="KW-0347">Helicase</keyword>
<keyword evidence="9 13" id="KW-0067">ATP-binding</keyword>
<dbReference type="AlphaFoldDB" id="A0A8P4K3X8"/>
<keyword evidence="12" id="KW-0131">Cell cycle</keyword>
<evidence type="ECO:0000256" key="4">
    <source>
        <dbReference type="ARBA" id="ARBA00022454"/>
    </source>
</evidence>
<dbReference type="GO" id="GO:0005524">
    <property type="term" value="F:ATP binding"/>
    <property type="evidence" value="ECO:0007669"/>
    <property type="project" value="UniProtKB-UniRule"/>
</dbReference>
<dbReference type="InterPro" id="IPR031327">
    <property type="entry name" value="MCM"/>
</dbReference>
<dbReference type="GO" id="GO:0005634">
    <property type="term" value="C:nucleus"/>
    <property type="evidence" value="ECO:0007669"/>
    <property type="project" value="UniProtKB-SubCell"/>
</dbReference>
<proteinExistence type="inferred from homology"/>
<dbReference type="GO" id="GO:1902975">
    <property type="term" value="P:mitotic DNA replication initiation"/>
    <property type="evidence" value="ECO:0007669"/>
    <property type="project" value="TreeGrafter"/>
</dbReference>
<gene>
    <name evidence="17" type="primary">mcm3</name>
</gene>
<dbReference type="InterPro" id="IPR033762">
    <property type="entry name" value="MCM_OB"/>
</dbReference>
<evidence type="ECO:0000313" key="18">
    <source>
        <dbReference type="Proteomes" id="UP000694389"/>
    </source>
</evidence>
<evidence type="ECO:0000313" key="17">
    <source>
        <dbReference type="Ensembl" id="ENSDLAP00005073145.1"/>
    </source>
</evidence>
<dbReference type="SMART" id="SM00382">
    <property type="entry name" value="AAA"/>
    <property type="match status" value="1"/>
</dbReference>
<evidence type="ECO:0000256" key="6">
    <source>
        <dbReference type="ARBA" id="ARBA00022741"/>
    </source>
</evidence>
<dbReference type="InterPro" id="IPR041562">
    <property type="entry name" value="MCM_lid"/>
</dbReference>
<protein>
    <recommendedName>
        <fullName evidence="14">DNA replication licensing factor MCM3</fullName>
        <ecNumber evidence="14">3.6.4.12</ecNumber>
    </recommendedName>
</protein>
<dbReference type="InterPro" id="IPR056575">
    <property type="entry name" value="WH_MCM3_C"/>
</dbReference>
<reference evidence="17" key="1">
    <citation type="submission" date="2025-08" db="UniProtKB">
        <authorList>
            <consortium name="Ensembl"/>
        </authorList>
    </citation>
    <scope>IDENTIFICATION</scope>
</reference>
<feature type="domain" description="MCM C-terminal AAA(+) ATPase" evidence="16">
    <location>
        <begin position="294"/>
        <end position="500"/>
    </location>
</feature>
<keyword evidence="18" id="KW-1185">Reference proteome</keyword>
<comment type="catalytic activity">
    <reaction evidence="14">
        <text>ATP + H2O = ADP + phosphate + H(+)</text>
        <dbReference type="Rhea" id="RHEA:13065"/>
        <dbReference type="ChEBI" id="CHEBI:15377"/>
        <dbReference type="ChEBI" id="CHEBI:15378"/>
        <dbReference type="ChEBI" id="CHEBI:30616"/>
        <dbReference type="ChEBI" id="CHEBI:43474"/>
        <dbReference type="ChEBI" id="CHEBI:456216"/>
        <dbReference type="EC" id="3.6.4.12"/>
    </reaction>
</comment>
<dbReference type="InterPro" id="IPR003593">
    <property type="entry name" value="AAA+_ATPase"/>
</dbReference>
<dbReference type="OMA" id="NVYPQED"/>
<evidence type="ECO:0000256" key="15">
    <source>
        <dbReference type="SAM" id="MobiDB-lite"/>
    </source>
</evidence>
<dbReference type="Pfam" id="PF17207">
    <property type="entry name" value="MCM_OB"/>
    <property type="match status" value="1"/>
</dbReference>
<dbReference type="OrthoDB" id="1882346at2759"/>
<dbReference type="Ensembl" id="ENSDLAT00005074839.1">
    <property type="protein sequence ID" value="ENSDLAP00005073145.1"/>
    <property type="gene ID" value="ENSDLAG00005000903.2"/>
</dbReference>
<dbReference type="GO" id="GO:0042555">
    <property type="term" value="C:MCM complex"/>
    <property type="evidence" value="ECO:0007669"/>
    <property type="project" value="UniProtKB-UniRule"/>
</dbReference>
<dbReference type="GO" id="GO:0016787">
    <property type="term" value="F:hydrolase activity"/>
    <property type="evidence" value="ECO:0007669"/>
    <property type="project" value="UniProtKB-KW"/>
</dbReference>
<evidence type="ECO:0000256" key="1">
    <source>
        <dbReference type="ARBA" id="ARBA00004123"/>
    </source>
</evidence>
<evidence type="ECO:0000256" key="12">
    <source>
        <dbReference type="ARBA" id="ARBA00023306"/>
    </source>
</evidence>
<keyword evidence="5 14" id="KW-0235">DNA replication</keyword>
<evidence type="ECO:0000259" key="16">
    <source>
        <dbReference type="PROSITE" id="PS50051"/>
    </source>
</evidence>
<dbReference type="GO" id="GO:0003682">
    <property type="term" value="F:chromatin binding"/>
    <property type="evidence" value="ECO:0007669"/>
    <property type="project" value="Ensembl"/>
</dbReference>
<comment type="similarity">
    <text evidence="3 13">Belongs to the MCM family.</text>
</comment>
<dbReference type="GO" id="GO:0000727">
    <property type="term" value="P:double-strand break repair via break-induced replication"/>
    <property type="evidence" value="ECO:0007669"/>
    <property type="project" value="TreeGrafter"/>
</dbReference>
<dbReference type="InterPro" id="IPR027417">
    <property type="entry name" value="P-loop_NTPase"/>
</dbReference>
<dbReference type="EC" id="3.6.4.12" evidence="14"/>
<dbReference type="GO" id="GO:0005694">
    <property type="term" value="C:chromosome"/>
    <property type="evidence" value="ECO:0007669"/>
    <property type="project" value="UniProtKB-SubCell"/>
</dbReference>
<dbReference type="Pfam" id="PF23191">
    <property type="entry name" value="WHD_MCM3_C"/>
    <property type="match status" value="1"/>
</dbReference>
<dbReference type="InterPro" id="IPR012340">
    <property type="entry name" value="NA-bd_OB-fold"/>
</dbReference>
<comment type="function">
    <text evidence="14">Acts as component of the MCM2-7 complex (MCM complex) which is the replicative helicase essential for 'once per cell cycle' DNA replication initiation and elongation in eukaryotic cells. The active ATPase sites in the MCM2-7 ring are formed through the interaction surfaces of two neighboring subunits such that a critical structure of a conserved arginine finger motif is provided in trans relative to the ATP-binding site of the Walker A box of the adjacent subunit. The six ATPase active sites, however, are likely to contribute differentially to the complex helicase activity.</text>
</comment>
<evidence type="ECO:0000256" key="3">
    <source>
        <dbReference type="ARBA" id="ARBA00008010"/>
    </source>
</evidence>
<reference evidence="17" key="2">
    <citation type="submission" date="2025-09" db="UniProtKB">
        <authorList>
            <consortium name="Ensembl"/>
        </authorList>
    </citation>
    <scope>IDENTIFICATION</scope>
</reference>
<comment type="subcellular location">
    <subcellularLocation>
        <location evidence="2">Chromosome</location>
    </subcellularLocation>
    <subcellularLocation>
        <location evidence="1 14">Nucleus</location>
    </subcellularLocation>
</comment>
<keyword evidence="6 13" id="KW-0547">Nucleotide-binding</keyword>
<dbReference type="SUPFAM" id="SSF50249">
    <property type="entry name" value="Nucleic acid-binding proteins"/>
    <property type="match status" value="1"/>
</dbReference>
<dbReference type="GO" id="GO:0006271">
    <property type="term" value="P:DNA strand elongation involved in DNA replication"/>
    <property type="evidence" value="ECO:0007669"/>
    <property type="project" value="TreeGrafter"/>
</dbReference>
<dbReference type="PROSITE" id="PS50051">
    <property type="entry name" value="MCM_2"/>
    <property type="match status" value="1"/>
</dbReference>
<comment type="subunit">
    <text evidence="14">Component of the MCM2-7 complex.</text>
</comment>
<dbReference type="GO" id="GO:0017116">
    <property type="term" value="F:single-stranded DNA helicase activity"/>
    <property type="evidence" value="ECO:0007669"/>
    <property type="project" value="TreeGrafter"/>
</dbReference>
<dbReference type="FunFam" id="3.30.1640.10:FF:000002">
    <property type="entry name" value="DNA helicase"/>
    <property type="match status" value="1"/>
</dbReference>
<evidence type="ECO:0000256" key="8">
    <source>
        <dbReference type="ARBA" id="ARBA00022806"/>
    </source>
</evidence>
<dbReference type="PANTHER" id="PTHR11630:SF106">
    <property type="entry name" value="DNA REPLICATION LICENSING FACTOR MCM3"/>
    <property type="match status" value="1"/>
</dbReference>
<evidence type="ECO:0000256" key="11">
    <source>
        <dbReference type="ARBA" id="ARBA00023242"/>
    </source>
</evidence>
<dbReference type="PROSITE" id="PS00847">
    <property type="entry name" value="MCM_1"/>
    <property type="match status" value="1"/>
</dbReference>
<dbReference type="InterPro" id="IPR001208">
    <property type="entry name" value="MCM_dom"/>
</dbReference>
<dbReference type="InterPro" id="IPR027925">
    <property type="entry name" value="MCM_N"/>
</dbReference>
<evidence type="ECO:0000256" key="5">
    <source>
        <dbReference type="ARBA" id="ARBA00022705"/>
    </source>
</evidence>
<feature type="region of interest" description="Disordered" evidence="15">
    <location>
        <begin position="661"/>
        <end position="744"/>
    </location>
</feature>
<dbReference type="InterPro" id="IPR018525">
    <property type="entry name" value="MCM_CS"/>
</dbReference>
<keyword evidence="7 14" id="KW-0378">Hydrolase</keyword>
<dbReference type="Proteomes" id="UP000694389">
    <property type="component" value="Unassembled WGS sequence"/>
</dbReference>
<dbReference type="Pfam" id="PF14551">
    <property type="entry name" value="MCM_N"/>
    <property type="match status" value="1"/>
</dbReference>
<feature type="compositionally biased region" description="Basic and acidic residues" evidence="15">
    <location>
        <begin position="661"/>
        <end position="671"/>
    </location>
</feature>
<sequence length="813" mass="91277">MATDVVDDQEMREAQRDYLDFLDDDQDQGVYQSKVRDMISENKARLIVNINDLRRRNEARAAKLMNNAFEELLAFQRALKDLVASVDATYAKQYDEFYIGLEGSFGSKHVTPRTLTSRLLGSMVCVEGIITKCSLVRPKVVRSVHYCPATKKTMERKYTDMTSLDAFPSSAIYPTKDEENNPLETEFGLSIYKDHQTITVQEMPEKAPAGQLPRSVDIILDNDLVDVVKPGDRVQIIGTYRCLPGKKGGFTSGTFRTIMIACHVKQMSKEVSPNFSADDVAKIRNFSRTRSINVFDQLSRSLAPSIHGHEYIKKAILCMLLGGVEKVLENGSRIRGDINILLIGDPSVAKSQLLRYVLHTAPRAIPTTGRGSSGVGLTAAVTTDQETGERRLEAGAMVLADRGVVCIDEFDKMSDMDRTAIHEVMEQGRVTIAKAGIHARLNARCSVLAAANPVYGRYDQYKTPMENIGLQDSLLSRFDLLFIVLDQMDPEQDREISDHVLRMHRYRDPREQEGAAMALGGTVDILATEDPDAIAEEHEELQIYEKHNNLLHGSKRKKDKIVSKEFMRKYIHIAKAVTPVLTEEAANHIAEEYSRLRSQEQMGADLARTAPVTARSLETLIRLSTAHAKSRMSKAVELEDSEVAVELVQFAYFKKVLEKEKKRSRQERDSGSEEEEESSTQRSQKTAKKRGRRGSQGSDPYSPYDFSEEQEVPEIQAGTPKPAKPQRQEEEAMDATSQAEDTELSAERLKEFKSSLFAVFQSAHAQSVKMKTLMDDINKELKSGFSEPEVRSALARMQEDNQVMVADDIIFLI</sequence>
<keyword evidence="4" id="KW-0158">Chromosome</keyword>
<dbReference type="GO" id="GO:0060041">
    <property type="term" value="P:retina development in camera-type eye"/>
    <property type="evidence" value="ECO:0007669"/>
    <property type="project" value="Ensembl"/>
</dbReference>
<dbReference type="PANTHER" id="PTHR11630">
    <property type="entry name" value="DNA REPLICATION LICENSING FACTOR MCM FAMILY MEMBER"/>
    <property type="match status" value="1"/>
</dbReference>
<evidence type="ECO:0000256" key="7">
    <source>
        <dbReference type="ARBA" id="ARBA00022801"/>
    </source>
</evidence>
<dbReference type="GO" id="GO:0003697">
    <property type="term" value="F:single-stranded DNA binding"/>
    <property type="evidence" value="ECO:0007669"/>
    <property type="project" value="TreeGrafter"/>
</dbReference>
<dbReference type="GeneID" id="127368491"/>
<evidence type="ECO:0000256" key="9">
    <source>
        <dbReference type="ARBA" id="ARBA00022840"/>
    </source>
</evidence>
<evidence type="ECO:0000256" key="10">
    <source>
        <dbReference type="ARBA" id="ARBA00023125"/>
    </source>
</evidence>
<organism evidence="17 18">
    <name type="scientific">Dicentrarchus labrax</name>
    <name type="common">European seabass</name>
    <name type="synonym">Morone labrax</name>
    <dbReference type="NCBI Taxonomy" id="13489"/>
    <lineage>
        <taxon>Eukaryota</taxon>
        <taxon>Metazoa</taxon>
        <taxon>Chordata</taxon>
        <taxon>Craniata</taxon>
        <taxon>Vertebrata</taxon>
        <taxon>Euteleostomi</taxon>
        <taxon>Actinopterygii</taxon>
        <taxon>Neopterygii</taxon>
        <taxon>Teleostei</taxon>
        <taxon>Neoteleostei</taxon>
        <taxon>Acanthomorphata</taxon>
        <taxon>Eupercaria</taxon>
        <taxon>Moronidae</taxon>
        <taxon>Dicentrarchus</taxon>
    </lineage>
</organism>
<dbReference type="Pfam" id="PF17855">
    <property type="entry name" value="MCM_lid"/>
    <property type="match status" value="1"/>
</dbReference>
<dbReference type="Gene3D" id="3.40.50.300">
    <property type="entry name" value="P-loop containing nucleotide triphosphate hydrolases"/>
    <property type="match status" value="1"/>
</dbReference>
<dbReference type="Gene3D" id="2.40.50.140">
    <property type="entry name" value="Nucleic acid-binding proteins"/>
    <property type="match status" value="1"/>
</dbReference>
<dbReference type="FunFam" id="2.20.28.10:FF:000006">
    <property type="entry name" value="DNA helicase"/>
    <property type="match status" value="1"/>
</dbReference>
<accession>A0A8P4K3X8</accession>